<gene>
    <name evidence="2" type="ORF">KR50_33820</name>
</gene>
<organism evidence="2 3">
    <name type="scientific">Jeotgalibacillus campisalis</name>
    <dbReference type="NCBI Taxonomy" id="220754"/>
    <lineage>
        <taxon>Bacteria</taxon>
        <taxon>Bacillati</taxon>
        <taxon>Bacillota</taxon>
        <taxon>Bacilli</taxon>
        <taxon>Bacillales</taxon>
        <taxon>Caryophanaceae</taxon>
        <taxon>Jeotgalibacillus</taxon>
    </lineage>
</organism>
<protein>
    <submittedName>
        <fullName evidence="2">Uncharacterized protein</fullName>
    </submittedName>
</protein>
<name>A0A0C2RMJ8_9BACL</name>
<reference evidence="2 3" key="1">
    <citation type="submission" date="2015-01" db="EMBL/GenBank/DDBJ databases">
        <title>Jeotgalibacillus campisalis genome sequencing.</title>
        <authorList>
            <person name="Goh K.M."/>
            <person name="Chan K.-G."/>
            <person name="Yaakop A.S."/>
            <person name="Ee R."/>
            <person name="Gan H.M."/>
            <person name="Chan C.S."/>
        </authorList>
    </citation>
    <scope>NUCLEOTIDE SEQUENCE [LARGE SCALE GENOMIC DNA]</scope>
    <source>
        <strain evidence="2 3">SF-57</strain>
    </source>
</reference>
<evidence type="ECO:0000313" key="3">
    <source>
        <dbReference type="Proteomes" id="UP000031972"/>
    </source>
</evidence>
<dbReference type="AlphaFoldDB" id="A0A0C2RMJ8"/>
<feature type="compositionally biased region" description="Basic and acidic residues" evidence="1">
    <location>
        <begin position="17"/>
        <end position="31"/>
    </location>
</feature>
<evidence type="ECO:0000256" key="1">
    <source>
        <dbReference type="SAM" id="MobiDB-lite"/>
    </source>
</evidence>
<dbReference type="Proteomes" id="UP000031972">
    <property type="component" value="Unassembled WGS sequence"/>
</dbReference>
<evidence type="ECO:0000313" key="2">
    <source>
        <dbReference type="EMBL" id="KIL42979.1"/>
    </source>
</evidence>
<dbReference type="PATRIC" id="fig|220754.4.peg.3397"/>
<accession>A0A0C2RMJ8</accession>
<feature type="region of interest" description="Disordered" evidence="1">
    <location>
        <begin position="16"/>
        <end position="38"/>
    </location>
</feature>
<comment type="caution">
    <text evidence="2">The sequence shown here is derived from an EMBL/GenBank/DDBJ whole genome shotgun (WGS) entry which is preliminary data.</text>
</comment>
<sequence>MRAIAEKALTYRPKSRYTKEKHDHFLTKGEPNDGIITD</sequence>
<dbReference type="EMBL" id="JXRR01000022">
    <property type="protein sequence ID" value="KIL42979.1"/>
    <property type="molecule type" value="Genomic_DNA"/>
</dbReference>
<keyword evidence="3" id="KW-1185">Reference proteome</keyword>
<proteinExistence type="predicted"/>